<name>A0A0E9RMN1_ANGAN</name>
<organism evidence="1">
    <name type="scientific">Anguilla anguilla</name>
    <name type="common">European freshwater eel</name>
    <name type="synonym">Muraena anguilla</name>
    <dbReference type="NCBI Taxonomy" id="7936"/>
    <lineage>
        <taxon>Eukaryota</taxon>
        <taxon>Metazoa</taxon>
        <taxon>Chordata</taxon>
        <taxon>Craniata</taxon>
        <taxon>Vertebrata</taxon>
        <taxon>Euteleostomi</taxon>
        <taxon>Actinopterygii</taxon>
        <taxon>Neopterygii</taxon>
        <taxon>Teleostei</taxon>
        <taxon>Anguilliformes</taxon>
        <taxon>Anguillidae</taxon>
        <taxon>Anguilla</taxon>
    </lineage>
</organism>
<sequence length="35" mass="3942">MSSMPRTGLGCKTWKNMYFNMAVNINSLTCSTKPK</sequence>
<dbReference type="EMBL" id="GBXM01078181">
    <property type="protein sequence ID" value="JAH30396.1"/>
    <property type="molecule type" value="Transcribed_RNA"/>
</dbReference>
<reference evidence="1" key="2">
    <citation type="journal article" date="2015" name="Fish Shellfish Immunol.">
        <title>Early steps in the European eel (Anguilla anguilla)-Vibrio vulnificus interaction in the gills: Role of the RtxA13 toxin.</title>
        <authorList>
            <person name="Callol A."/>
            <person name="Pajuelo D."/>
            <person name="Ebbesson L."/>
            <person name="Teles M."/>
            <person name="MacKenzie S."/>
            <person name="Amaro C."/>
        </authorList>
    </citation>
    <scope>NUCLEOTIDE SEQUENCE</scope>
</reference>
<dbReference type="AlphaFoldDB" id="A0A0E9RMN1"/>
<proteinExistence type="predicted"/>
<reference evidence="1" key="1">
    <citation type="submission" date="2014-11" db="EMBL/GenBank/DDBJ databases">
        <authorList>
            <person name="Amaro Gonzalez C."/>
        </authorList>
    </citation>
    <scope>NUCLEOTIDE SEQUENCE</scope>
</reference>
<accession>A0A0E9RMN1</accession>
<evidence type="ECO:0000313" key="1">
    <source>
        <dbReference type="EMBL" id="JAH30396.1"/>
    </source>
</evidence>
<protein>
    <submittedName>
        <fullName evidence="1">Uncharacterized protein</fullName>
    </submittedName>
</protein>